<evidence type="ECO:0000313" key="1">
    <source>
        <dbReference type="EMBL" id="ERH57801.1"/>
    </source>
</evidence>
<sequence length="40" mass="4587">MRKVVEEERALVGMQKEGIHEEWRFNGLLSVTALTSSARQ</sequence>
<dbReference type="AlphaFoldDB" id="U1TH60"/>
<dbReference type="Proteomes" id="UP000016504">
    <property type="component" value="Unassembled WGS sequence"/>
</dbReference>
<reference evidence="1 2" key="1">
    <citation type="submission" date="2013-08" db="EMBL/GenBank/DDBJ databases">
        <title>Biodegradation of aromatic compounds in biofilm forming Pseudomonas isolated from sewage sludge.</title>
        <authorList>
            <person name="Qureshi A."/>
            <person name="Ghosh S."/>
            <person name="Khardenavis A.A."/>
            <person name="Kapley A."/>
            <person name="Purohit H.J."/>
        </authorList>
    </citation>
    <scope>NUCLEOTIDE SEQUENCE [LARGE SCALE GENOMIC DNA]</scope>
    <source>
        <strain evidence="1 2">EGD-AQ6</strain>
    </source>
</reference>
<comment type="caution">
    <text evidence="1">The sequence shown here is derived from an EMBL/GenBank/DDBJ whole genome shotgun (WGS) entry which is preliminary data.</text>
</comment>
<protein>
    <submittedName>
        <fullName evidence="1">Uncharacterized protein</fullName>
    </submittedName>
</protein>
<proteinExistence type="predicted"/>
<organism evidence="1 2">
    <name type="scientific">Pseudomonas simiae</name>
    <dbReference type="NCBI Taxonomy" id="321846"/>
    <lineage>
        <taxon>Bacteria</taxon>
        <taxon>Pseudomonadati</taxon>
        <taxon>Pseudomonadota</taxon>
        <taxon>Gammaproteobacteria</taxon>
        <taxon>Pseudomonadales</taxon>
        <taxon>Pseudomonadaceae</taxon>
        <taxon>Pseudomonas</taxon>
    </lineage>
</organism>
<name>U1TH60_9PSED</name>
<dbReference type="EMBL" id="AVQG01000014">
    <property type="protein sequence ID" value="ERH57801.1"/>
    <property type="molecule type" value="Genomic_DNA"/>
</dbReference>
<dbReference type="GeneID" id="75933714"/>
<dbReference type="PATRIC" id="fig|1390371.3.peg.2719"/>
<accession>U1TH60</accession>
<evidence type="ECO:0000313" key="2">
    <source>
        <dbReference type="Proteomes" id="UP000016504"/>
    </source>
</evidence>
<gene>
    <name evidence="1" type="ORF">O204_25045</name>
</gene>
<dbReference type="RefSeq" id="WP_021492086.1">
    <property type="nucleotide sequence ID" value="NZ_AVQG01000014.1"/>
</dbReference>